<feature type="signal peptide" evidence="3">
    <location>
        <begin position="1"/>
        <end position="22"/>
    </location>
</feature>
<dbReference type="GO" id="GO:0006508">
    <property type="term" value="P:proteolysis"/>
    <property type="evidence" value="ECO:0007669"/>
    <property type="project" value="InterPro"/>
</dbReference>
<gene>
    <name evidence="5" type="ORF">DIATSA_LOCUS6172</name>
</gene>
<name>A0A9N9WEA6_9NEOP</name>
<evidence type="ECO:0000256" key="2">
    <source>
        <dbReference type="SAM" id="MobiDB-lite"/>
    </source>
</evidence>
<dbReference type="InterPro" id="IPR001254">
    <property type="entry name" value="Trypsin_dom"/>
</dbReference>
<dbReference type="Gene3D" id="2.40.10.10">
    <property type="entry name" value="Trypsin-like serine proteases"/>
    <property type="match status" value="2"/>
</dbReference>
<reference evidence="5" key="1">
    <citation type="submission" date="2021-12" db="EMBL/GenBank/DDBJ databases">
        <authorList>
            <person name="King R."/>
        </authorList>
    </citation>
    <scope>NUCLEOTIDE SEQUENCE</scope>
</reference>
<accession>A0A9N9WEA6</accession>
<feature type="region of interest" description="Disordered" evidence="2">
    <location>
        <begin position="303"/>
        <end position="333"/>
    </location>
</feature>
<keyword evidence="3" id="KW-0732">Signal</keyword>
<feature type="chain" id="PRO_5040195660" description="Peptidase S1 domain-containing protein" evidence="3">
    <location>
        <begin position="23"/>
        <end position="592"/>
    </location>
</feature>
<reference evidence="5" key="2">
    <citation type="submission" date="2022-10" db="EMBL/GenBank/DDBJ databases">
        <authorList>
            <consortium name="ENA_rothamsted_submissions"/>
            <consortium name="culmorum"/>
            <person name="King R."/>
        </authorList>
    </citation>
    <scope>NUCLEOTIDE SEQUENCE</scope>
</reference>
<dbReference type="PANTHER" id="PTHR24252:SF7">
    <property type="entry name" value="HYALIN"/>
    <property type="match status" value="1"/>
</dbReference>
<dbReference type="SMART" id="SM00020">
    <property type="entry name" value="Tryp_SPc"/>
    <property type="match status" value="1"/>
</dbReference>
<organism evidence="5 6">
    <name type="scientific">Diatraea saccharalis</name>
    <name type="common">sugarcane borer</name>
    <dbReference type="NCBI Taxonomy" id="40085"/>
    <lineage>
        <taxon>Eukaryota</taxon>
        <taxon>Metazoa</taxon>
        <taxon>Ecdysozoa</taxon>
        <taxon>Arthropoda</taxon>
        <taxon>Hexapoda</taxon>
        <taxon>Insecta</taxon>
        <taxon>Pterygota</taxon>
        <taxon>Neoptera</taxon>
        <taxon>Endopterygota</taxon>
        <taxon>Lepidoptera</taxon>
        <taxon>Glossata</taxon>
        <taxon>Ditrysia</taxon>
        <taxon>Pyraloidea</taxon>
        <taxon>Crambidae</taxon>
        <taxon>Crambinae</taxon>
        <taxon>Diatraea</taxon>
    </lineage>
</organism>
<dbReference type="InterPro" id="IPR009003">
    <property type="entry name" value="Peptidase_S1_PA"/>
</dbReference>
<dbReference type="Pfam" id="PF00089">
    <property type="entry name" value="Trypsin"/>
    <property type="match status" value="1"/>
</dbReference>
<dbReference type="PROSITE" id="PS50240">
    <property type="entry name" value="TRYPSIN_DOM"/>
    <property type="match status" value="1"/>
</dbReference>
<evidence type="ECO:0000259" key="4">
    <source>
        <dbReference type="PROSITE" id="PS50240"/>
    </source>
</evidence>
<sequence>MVLTEILLYILISNFLLTQSNSDWWLNDAIKKSETIEPLPQHLLLIKKISLPFLHEHLHNSNTLKKWTQKLKTKNTDELIFSDKIYDTWQDTTTIKHEETATKTEVNKIITENQPTKTIQNASYTEDVCTYMKETICHKRSGFVYTTKSEKSIQSINIFIVCCILSSPVENNLNKIPDSIKTDVIRNKRSNKEVLPLNQREFLMRNKFVNKNSQATATTTKIISPDDDSIDPYWNVKSSTKDSLTKEENYDDYVEDYVVELPSPGLVGIYSEYENKPPSWTIENPNPPYNADVYSEEDDNTSFGYSTIDPRRVSKPQNRRRPITTEQPEEDTTVDVERQTIHFHSNPNFHVLQGFKLLNLGRTKSKYYSRRSSTESNIGNDSNERVDEQVYRNCGKTYKNSETQNRDKKLSEAETGSHPWLAVVVLSRRPRNVLCYSTIIHPRMAVTAGDCVSDYTTRTSAKDALAVITGLEDINERSETQNRIVMIKLHPQWRREILSNNLAILHWARPLRFNSKVQPACLSSFHDEEECKFYGWGGFDQAMRQRSRWQKASVVPAHDCRNNFAKVIALPSEAFCATVQSRGIVVWTELIV</sequence>
<keyword evidence="6" id="KW-1185">Reference proteome</keyword>
<evidence type="ECO:0000256" key="1">
    <source>
        <dbReference type="ARBA" id="ARBA00023157"/>
    </source>
</evidence>
<protein>
    <recommendedName>
        <fullName evidence="4">Peptidase S1 domain-containing protein</fullName>
    </recommendedName>
</protein>
<dbReference type="Proteomes" id="UP001153714">
    <property type="component" value="Chromosome 19"/>
</dbReference>
<dbReference type="InterPro" id="IPR043504">
    <property type="entry name" value="Peptidase_S1_PA_chymotrypsin"/>
</dbReference>
<dbReference type="AlphaFoldDB" id="A0A9N9WEA6"/>
<evidence type="ECO:0000313" key="5">
    <source>
        <dbReference type="EMBL" id="CAG9788369.1"/>
    </source>
</evidence>
<dbReference type="EMBL" id="OU893350">
    <property type="protein sequence ID" value="CAG9788369.1"/>
    <property type="molecule type" value="Genomic_DNA"/>
</dbReference>
<evidence type="ECO:0000256" key="3">
    <source>
        <dbReference type="SAM" id="SignalP"/>
    </source>
</evidence>
<keyword evidence="1" id="KW-1015">Disulfide bond</keyword>
<feature type="compositionally biased region" description="Basic residues" evidence="2">
    <location>
        <begin position="313"/>
        <end position="322"/>
    </location>
</feature>
<dbReference type="OrthoDB" id="6732254at2759"/>
<feature type="domain" description="Peptidase S1" evidence="4">
    <location>
        <begin position="377"/>
        <end position="583"/>
    </location>
</feature>
<proteinExistence type="predicted"/>
<dbReference type="GO" id="GO:0004252">
    <property type="term" value="F:serine-type endopeptidase activity"/>
    <property type="evidence" value="ECO:0007669"/>
    <property type="project" value="InterPro"/>
</dbReference>
<dbReference type="SUPFAM" id="SSF50494">
    <property type="entry name" value="Trypsin-like serine proteases"/>
    <property type="match status" value="1"/>
</dbReference>
<dbReference type="PANTHER" id="PTHR24252">
    <property type="entry name" value="ACROSIN-RELATED"/>
    <property type="match status" value="1"/>
</dbReference>
<evidence type="ECO:0000313" key="6">
    <source>
        <dbReference type="Proteomes" id="UP001153714"/>
    </source>
</evidence>